<feature type="signal peptide" evidence="2">
    <location>
        <begin position="1"/>
        <end position="19"/>
    </location>
</feature>
<keyword evidence="2" id="KW-0732">Signal</keyword>
<accession>A0ABR3M7P2</accession>
<evidence type="ECO:0000313" key="4">
    <source>
        <dbReference type="Proteomes" id="UP001558613"/>
    </source>
</evidence>
<organism evidence="3 4">
    <name type="scientific">Cirrhinus molitorella</name>
    <name type="common">mud carp</name>
    <dbReference type="NCBI Taxonomy" id="172907"/>
    <lineage>
        <taxon>Eukaryota</taxon>
        <taxon>Metazoa</taxon>
        <taxon>Chordata</taxon>
        <taxon>Craniata</taxon>
        <taxon>Vertebrata</taxon>
        <taxon>Euteleostomi</taxon>
        <taxon>Actinopterygii</taxon>
        <taxon>Neopterygii</taxon>
        <taxon>Teleostei</taxon>
        <taxon>Ostariophysi</taxon>
        <taxon>Cypriniformes</taxon>
        <taxon>Cyprinidae</taxon>
        <taxon>Labeoninae</taxon>
        <taxon>Labeonini</taxon>
        <taxon>Cirrhinus</taxon>
    </lineage>
</organism>
<evidence type="ECO:0000256" key="1">
    <source>
        <dbReference type="SAM" id="MobiDB-lite"/>
    </source>
</evidence>
<proteinExistence type="predicted"/>
<sequence length="135" mass="15674">MSLILGICWMQMFYRGSHLLRPAFWMIKLSLLHLQELNPPRYNTERRCGQPRPWSWSEKERECMLQAPGCRRRADPREQPRACSPMMMIDAGRTHTPQPLSKIKSLFCKVVKEQNGTGLRQPPTPPPSAHRRGPV</sequence>
<gene>
    <name evidence="3" type="ORF">QQF64_008692</name>
</gene>
<feature type="region of interest" description="Disordered" evidence="1">
    <location>
        <begin position="114"/>
        <end position="135"/>
    </location>
</feature>
<feature type="chain" id="PRO_5045477559" evidence="2">
    <location>
        <begin position="20"/>
        <end position="135"/>
    </location>
</feature>
<protein>
    <submittedName>
        <fullName evidence="3">Uncharacterized protein</fullName>
    </submittedName>
</protein>
<comment type="caution">
    <text evidence="3">The sequence shown here is derived from an EMBL/GenBank/DDBJ whole genome shotgun (WGS) entry which is preliminary data.</text>
</comment>
<reference evidence="3 4" key="1">
    <citation type="submission" date="2023-09" db="EMBL/GenBank/DDBJ databases">
        <authorList>
            <person name="Wang M."/>
        </authorList>
    </citation>
    <scope>NUCLEOTIDE SEQUENCE [LARGE SCALE GENOMIC DNA]</scope>
    <source>
        <strain evidence="3">GT-2023</strain>
        <tissue evidence="3">Liver</tissue>
    </source>
</reference>
<evidence type="ECO:0000256" key="2">
    <source>
        <dbReference type="SAM" id="SignalP"/>
    </source>
</evidence>
<evidence type="ECO:0000313" key="3">
    <source>
        <dbReference type="EMBL" id="KAL1260865.1"/>
    </source>
</evidence>
<dbReference type="EMBL" id="JAYMGO010000015">
    <property type="protein sequence ID" value="KAL1260865.1"/>
    <property type="molecule type" value="Genomic_DNA"/>
</dbReference>
<name>A0ABR3M7P2_9TELE</name>
<keyword evidence="4" id="KW-1185">Reference proteome</keyword>
<dbReference type="Proteomes" id="UP001558613">
    <property type="component" value="Unassembled WGS sequence"/>
</dbReference>